<feature type="domain" description="Mechanosensitive ion channel MscS C-terminal" evidence="10">
    <location>
        <begin position="301"/>
        <end position="383"/>
    </location>
</feature>
<dbReference type="Gene3D" id="3.30.70.100">
    <property type="match status" value="1"/>
</dbReference>
<dbReference type="Pfam" id="PF21082">
    <property type="entry name" value="MS_channel_3rd"/>
    <property type="match status" value="1"/>
</dbReference>
<reference evidence="13" key="2">
    <citation type="submission" date="2015-04" db="EMBL/GenBank/DDBJ databases">
        <title>The complete genome sequence of Erythrobacter sp. s21-N3.</title>
        <authorList>
            <person name="Zhuang L."/>
            <person name="Liu Y."/>
            <person name="Shao Z."/>
        </authorList>
    </citation>
    <scope>NUCLEOTIDE SEQUENCE [LARGE SCALE GENOMIC DNA]</scope>
    <source>
        <strain evidence="13">s21-N3</strain>
    </source>
</reference>
<feature type="transmembrane region" description="Helical" evidence="8">
    <location>
        <begin position="132"/>
        <end position="154"/>
    </location>
</feature>
<feature type="transmembrane region" description="Helical" evidence="8">
    <location>
        <begin position="204"/>
        <end position="232"/>
    </location>
</feature>
<keyword evidence="5 8" id="KW-1133">Transmembrane helix</keyword>
<dbReference type="Gene3D" id="2.30.30.60">
    <property type="match status" value="1"/>
</dbReference>
<feature type="transmembrane region" description="Helical" evidence="8">
    <location>
        <begin position="175"/>
        <end position="198"/>
    </location>
</feature>
<dbReference type="GO" id="GO:0008381">
    <property type="term" value="F:mechanosensitive monoatomic ion channel activity"/>
    <property type="evidence" value="ECO:0007669"/>
    <property type="project" value="UniProtKB-ARBA"/>
</dbReference>
<keyword evidence="4 8" id="KW-0812">Transmembrane</keyword>
<feature type="domain" description="Mechanosensitive ion channel transmembrane helices 2/3" evidence="11">
    <location>
        <begin position="178"/>
        <end position="219"/>
    </location>
</feature>
<dbReference type="Gene3D" id="1.10.287.1260">
    <property type="match status" value="1"/>
</dbReference>
<reference evidence="12 13" key="1">
    <citation type="journal article" date="2015" name="Int. J. Syst. Evol. Microbiol.">
        <title>Erythrobacter atlanticus sp. nov., a bacterium from ocean sediment able to degrade polycyclic aromatic hydrocarbons.</title>
        <authorList>
            <person name="Zhuang L."/>
            <person name="Liu Y."/>
            <person name="Wang L."/>
            <person name="Wang W."/>
            <person name="Shao Z."/>
        </authorList>
    </citation>
    <scope>NUCLEOTIDE SEQUENCE [LARGE SCALE GENOMIC DNA]</scope>
    <source>
        <strain evidence="13">s21-N3</strain>
    </source>
</reference>
<evidence type="ECO:0000259" key="11">
    <source>
        <dbReference type="Pfam" id="PF21088"/>
    </source>
</evidence>
<dbReference type="OrthoDB" id="9799209at2"/>
<dbReference type="Pfam" id="PF21088">
    <property type="entry name" value="MS_channel_1st"/>
    <property type="match status" value="1"/>
</dbReference>
<comment type="subcellular location">
    <subcellularLocation>
        <location evidence="1">Cell membrane</location>
        <topology evidence="1">Multi-pass membrane protein</topology>
    </subcellularLocation>
</comment>
<organism evidence="12 13">
    <name type="scientific">Aurantiacibacter atlanticus</name>
    <dbReference type="NCBI Taxonomy" id="1648404"/>
    <lineage>
        <taxon>Bacteria</taxon>
        <taxon>Pseudomonadati</taxon>
        <taxon>Pseudomonadota</taxon>
        <taxon>Alphaproteobacteria</taxon>
        <taxon>Sphingomonadales</taxon>
        <taxon>Erythrobacteraceae</taxon>
        <taxon>Aurantiacibacter</taxon>
    </lineage>
</organism>
<dbReference type="InterPro" id="IPR011066">
    <property type="entry name" value="MscS_channel_C_sf"/>
</dbReference>
<dbReference type="InterPro" id="IPR052702">
    <property type="entry name" value="MscS-like_channel"/>
</dbReference>
<evidence type="ECO:0000256" key="8">
    <source>
        <dbReference type="SAM" id="Phobius"/>
    </source>
</evidence>
<dbReference type="RefSeq" id="WP_048886138.1">
    <property type="nucleotide sequence ID" value="NZ_CP011310.1"/>
</dbReference>
<dbReference type="Pfam" id="PF00924">
    <property type="entry name" value="MS_channel_2nd"/>
    <property type="match status" value="1"/>
</dbReference>
<protein>
    <submittedName>
        <fullName evidence="12">Mechanosensitive ion channel protein</fullName>
    </submittedName>
</protein>
<feature type="region of interest" description="Disordered" evidence="7">
    <location>
        <begin position="1"/>
        <end position="47"/>
    </location>
</feature>
<evidence type="ECO:0000256" key="4">
    <source>
        <dbReference type="ARBA" id="ARBA00022692"/>
    </source>
</evidence>
<dbReference type="EMBL" id="CP011310">
    <property type="protein sequence ID" value="AKQ42600.1"/>
    <property type="molecule type" value="Genomic_DNA"/>
</dbReference>
<feature type="compositionally biased region" description="Polar residues" evidence="7">
    <location>
        <begin position="1"/>
        <end position="20"/>
    </location>
</feature>
<dbReference type="SUPFAM" id="SSF82861">
    <property type="entry name" value="Mechanosensitive channel protein MscS (YggB), transmembrane region"/>
    <property type="match status" value="1"/>
</dbReference>
<dbReference type="InterPro" id="IPR049142">
    <property type="entry name" value="MS_channel_1st"/>
</dbReference>
<dbReference type="SUPFAM" id="SSF50182">
    <property type="entry name" value="Sm-like ribonucleoproteins"/>
    <property type="match status" value="1"/>
</dbReference>
<evidence type="ECO:0000256" key="3">
    <source>
        <dbReference type="ARBA" id="ARBA00022475"/>
    </source>
</evidence>
<evidence type="ECO:0000256" key="5">
    <source>
        <dbReference type="ARBA" id="ARBA00022989"/>
    </source>
</evidence>
<evidence type="ECO:0000313" key="12">
    <source>
        <dbReference type="EMBL" id="AKQ42600.1"/>
    </source>
</evidence>
<dbReference type="PATRIC" id="fig|1648404.4.peg.2497"/>
<evidence type="ECO:0000256" key="6">
    <source>
        <dbReference type="ARBA" id="ARBA00023136"/>
    </source>
</evidence>
<proteinExistence type="inferred from homology"/>
<keyword evidence="3" id="KW-1003">Cell membrane</keyword>
<feature type="domain" description="Mechanosensitive ion channel MscS" evidence="9">
    <location>
        <begin position="221"/>
        <end position="291"/>
    </location>
</feature>
<dbReference type="PANTHER" id="PTHR30347:SF1">
    <property type="entry name" value="MECHANOSENSITIVE CHANNEL MSCK"/>
    <property type="match status" value="1"/>
</dbReference>
<evidence type="ECO:0000256" key="2">
    <source>
        <dbReference type="ARBA" id="ARBA00008017"/>
    </source>
</evidence>
<dbReference type="KEGG" id="ery:CP97_11985"/>
<dbReference type="SUPFAM" id="SSF82689">
    <property type="entry name" value="Mechanosensitive channel protein MscS (YggB), C-terminal domain"/>
    <property type="match status" value="1"/>
</dbReference>
<evidence type="ECO:0000256" key="1">
    <source>
        <dbReference type="ARBA" id="ARBA00004651"/>
    </source>
</evidence>
<accession>A0A0H4VE33</accession>
<dbReference type="InterPro" id="IPR011014">
    <property type="entry name" value="MscS_channel_TM-2"/>
</dbReference>
<evidence type="ECO:0000259" key="10">
    <source>
        <dbReference type="Pfam" id="PF21082"/>
    </source>
</evidence>
<evidence type="ECO:0000256" key="7">
    <source>
        <dbReference type="SAM" id="MobiDB-lite"/>
    </source>
</evidence>
<sequence>MTASLPNSVTEMGSDNQASASADAVPLLDPSTGKPLIDPETGEQMMGVPAREAVPILDPETGEAMLDPETREPLLALADNSETDVPLPDVEPTTALSSSDDLREAVTERSETIGDIVTTLDSWALEVGSMRVSLWDAAVSIGVVLLAVAIAWGLTRLSRRGLRRASKLDDSQRLLAEKLITIIIWAVAFLIGIDLLGIDLTALAVFSGAFGLAIGFGLQKTFGNLIAGIILLMDKSIKPGDVIAIADQAGNETFGQIRKIGIRAVSITTRDEREYLIPNENLMINQVENWSYSSRRVRMQVHVGISYACDMKLAQELMLEAARSCPRVLETPGPSVWMAEYGDSSVNFAIHCWITDPELGVGNVRSDVLNKLWGLFQENNIEIPFPQRDLNLRDNAQFQQLVAAIAQRMDGTEKDGN</sequence>
<dbReference type="InterPro" id="IPR049278">
    <property type="entry name" value="MS_channel_C"/>
</dbReference>
<dbReference type="AlphaFoldDB" id="A0A0H4VE33"/>
<evidence type="ECO:0000259" key="9">
    <source>
        <dbReference type="Pfam" id="PF00924"/>
    </source>
</evidence>
<dbReference type="Proteomes" id="UP000059113">
    <property type="component" value="Chromosome"/>
</dbReference>
<keyword evidence="13" id="KW-1185">Reference proteome</keyword>
<comment type="similarity">
    <text evidence="2">Belongs to the MscS (TC 1.A.23) family.</text>
</comment>
<dbReference type="GO" id="GO:0005886">
    <property type="term" value="C:plasma membrane"/>
    <property type="evidence" value="ECO:0007669"/>
    <property type="project" value="UniProtKB-SubCell"/>
</dbReference>
<dbReference type="PANTHER" id="PTHR30347">
    <property type="entry name" value="POTASSIUM CHANNEL RELATED"/>
    <property type="match status" value="1"/>
</dbReference>
<name>A0A0H4VE33_9SPHN</name>
<keyword evidence="6 8" id="KW-0472">Membrane</keyword>
<evidence type="ECO:0000313" key="13">
    <source>
        <dbReference type="Proteomes" id="UP000059113"/>
    </source>
</evidence>
<dbReference type="InterPro" id="IPR010920">
    <property type="entry name" value="LSM_dom_sf"/>
</dbReference>
<dbReference type="InterPro" id="IPR006685">
    <property type="entry name" value="MscS_channel_2nd"/>
</dbReference>
<dbReference type="InterPro" id="IPR023408">
    <property type="entry name" value="MscS_beta-dom_sf"/>
</dbReference>
<gene>
    <name evidence="12" type="ORF">CP97_11985</name>
</gene>
<dbReference type="STRING" id="1648404.CP97_11985"/>